<feature type="compositionally biased region" description="Basic and acidic residues" evidence="1">
    <location>
        <begin position="668"/>
        <end position="679"/>
    </location>
</feature>
<dbReference type="Proteomes" id="UP001151760">
    <property type="component" value="Unassembled WGS sequence"/>
</dbReference>
<feature type="compositionally biased region" description="Acidic residues" evidence="1">
    <location>
        <begin position="342"/>
        <end position="354"/>
    </location>
</feature>
<dbReference type="EMBL" id="BQNB010017462">
    <property type="protein sequence ID" value="GJT63456.1"/>
    <property type="molecule type" value="Genomic_DNA"/>
</dbReference>
<name>A0ABQ5FJB5_9ASTR</name>
<evidence type="ECO:0000313" key="3">
    <source>
        <dbReference type="Proteomes" id="UP001151760"/>
    </source>
</evidence>
<feature type="compositionally biased region" description="Basic and acidic residues" evidence="1">
    <location>
        <begin position="757"/>
        <end position="786"/>
    </location>
</feature>
<feature type="compositionally biased region" description="Acidic residues" evidence="1">
    <location>
        <begin position="271"/>
        <end position="321"/>
    </location>
</feature>
<dbReference type="PANTHER" id="PTHR13275">
    <property type="entry name" value="YL-1 PROTEIN TRANSCRIPTION FACTOR-LIKE 1"/>
    <property type="match status" value="1"/>
</dbReference>
<feature type="region of interest" description="Disordered" evidence="1">
    <location>
        <begin position="399"/>
        <end position="422"/>
    </location>
</feature>
<feature type="region of interest" description="Disordered" evidence="1">
    <location>
        <begin position="142"/>
        <end position="189"/>
    </location>
</feature>
<feature type="region of interest" description="Disordered" evidence="1">
    <location>
        <begin position="667"/>
        <end position="786"/>
    </location>
</feature>
<evidence type="ECO:0000256" key="1">
    <source>
        <dbReference type="SAM" id="MobiDB-lite"/>
    </source>
</evidence>
<feature type="compositionally biased region" description="Basic and acidic residues" evidence="1">
    <location>
        <begin position="142"/>
        <end position="154"/>
    </location>
</feature>
<feature type="region of interest" description="Disordered" evidence="1">
    <location>
        <begin position="208"/>
        <end position="375"/>
    </location>
</feature>
<organism evidence="2 3">
    <name type="scientific">Tanacetum coccineum</name>
    <dbReference type="NCBI Taxonomy" id="301880"/>
    <lineage>
        <taxon>Eukaryota</taxon>
        <taxon>Viridiplantae</taxon>
        <taxon>Streptophyta</taxon>
        <taxon>Embryophyta</taxon>
        <taxon>Tracheophyta</taxon>
        <taxon>Spermatophyta</taxon>
        <taxon>Magnoliopsida</taxon>
        <taxon>eudicotyledons</taxon>
        <taxon>Gunneridae</taxon>
        <taxon>Pentapetalae</taxon>
        <taxon>asterids</taxon>
        <taxon>campanulids</taxon>
        <taxon>Asterales</taxon>
        <taxon>Asteraceae</taxon>
        <taxon>Asteroideae</taxon>
        <taxon>Anthemideae</taxon>
        <taxon>Anthemidinae</taxon>
        <taxon>Tanacetum</taxon>
    </lineage>
</organism>
<keyword evidence="3" id="KW-1185">Reference proteome</keyword>
<feature type="compositionally biased region" description="Basic and acidic residues" evidence="1">
    <location>
        <begin position="728"/>
        <end position="738"/>
    </location>
</feature>
<feature type="compositionally biased region" description="Basic and acidic residues" evidence="1">
    <location>
        <begin position="322"/>
        <end position="331"/>
    </location>
</feature>
<feature type="compositionally biased region" description="Acidic residues" evidence="1">
    <location>
        <begin position="362"/>
        <end position="375"/>
    </location>
</feature>
<comment type="caution">
    <text evidence="2">The sequence shown here is derived from an EMBL/GenBank/DDBJ whole genome shotgun (WGS) entry which is preliminary data.</text>
</comment>
<feature type="compositionally biased region" description="Basic and acidic residues" evidence="1">
    <location>
        <begin position="693"/>
        <end position="709"/>
    </location>
</feature>
<protein>
    <submittedName>
        <fullName evidence="2">Uncharacterized protein</fullName>
    </submittedName>
</protein>
<evidence type="ECO:0000313" key="2">
    <source>
        <dbReference type="EMBL" id="GJT63456.1"/>
    </source>
</evidence>
<dbReference type="PANTHER" id="PTHR13275:SF4">
    <property type="entry name" value="VACUOLAR PROTEIN SORTING-ASSOCIATED PROTEIN 72 HOMOLOG"/>
    <property type="match status" value="1"/>
</dbReference>
<feature type="compositionally biased region" description="Low complexity" evidence="1">
    <location>
        <begin position="710"/>
        <end position="720"/>
    </location>
</feature>
<gene>
    <name evidence="2" type="ORF">Tco_1006989</name>
</gene>
<proteinExistence type="predicted"/>
<reference evidence="2" key="1">
    <citation type="journal article" date="2022" name="Int. J. Mol. Sci.">
        <title>Draft Genome of Tanacetum Coccineum: Genomic Comparison of Closely Related Tanacetum-Family Plants.</title>
        <authorList>
            <person name="Yamashiro T."/>
            <person name="Shiraishi A."/>
            <person name="Nakayama K."/>
            <person name="Satake H."/>
        </authorList>
    </citation>
    <scope>NUCLEOTIDE SEQUENCE</scope>
</reference>
<sequence>MFLLFICKNFGLQLPFIRQKFEDLPLEHDILSFIRDLGHTRDITYLTDVNVDYLHQPWRAFATVINKCLSGKETRMDKIHLLFLIENKDAKKTNEMSYPRFTNIIIDHFMSKDQSISRRNKMFWHTTRDDTMFTSMRCISRHEDTQKADPDTSPKQKLVQATKGTRLKSKAKVAKPDTKKQPAKKTKAKGLTVLSEVALTKAGQLKLDTKRSKTQFHSSHVSGSGDGVDTQSKVPDEQQQKSSGTDEGTCTIPGVPDVPIYEFESEKESWGDSDDEDNENYSDDVSDEGDYDNDGNDDDDDANDDDKQEGDDTNDDDEETDSDRTESDRIKIPVLDQSTTEFYEEEEEEEYDDEFNIKEDEKIDDEETMYDDEDDEVTKELYEDVNVNLGNEATKMTNADQGASEQQNKADEPVQSSSVSSNFTSKLLNLENPSAGDNEIALLMETSARHATVVPENTSGFTTTIPPPPRFFNPLLQQATPTPTPTNFEATTSFPSLLDFSFYAQALSPIPTIVDRYMDNKLGEAINKAILAHNLDCRQEAQDEKNAYIELIDTSMRALIKEEVNTQLPQILPQAVSDFANPVIDKNVTESVEATVLTRSSSQPTSTYEAAASLSEFELTKILIDKMEKNKSYDKVDYRKKLYDALVESYNTDKGIFDSYGEVLSLKKSRDEKDKDRDPFAGSDRGTKRRKSSKDAESSRDSRSKEKKSSSTSKDASQSQHKSSGKSAHAEEPNHTVEDSGMQQDQEFVTEDNDEQPADKEVTKADWFKKPERPPTPDHDWSKRQQVDFRPPQTWISQVAHAEEPPTSFDFKI</sequence>
<feature type="compositionally biased region" description="Low complexity" evidence="1">
    <location>
        <begin position="217"/>
        <end position="229"/>
    </location>
</feature>
<accession>A0ABQ5FJB5</accession>
<reference evidence="2" key="2">
    <citation type="submission" date="2022-01" db="EMBL/GenBank/DDBJ databases">
        <authorList>
            <person name="Yamashiro T."/>
            <person name="Shiraishi A."/>
            <person name="Satake H."/>
            <person name="Nakayama K."/>
        </authorList>
    </citation>
    <scope>NUCLEOTIDE SEQUENCE</scope>
</reference>